<dbReference type="Pfam" id="PF01435">
    <property type="entry name" value="Peptidase_M48"/>
    <property type="match status" value="1"/>
</dbReference>
<evidence type="ECO:0000256" key="6">
    <source>
        <dbReference type="RuleBase" id="RU003983"/>
    </source>
</evidence>
<keyword evidence="3 6" id="KW-0378">Hydrolase</keyword>
<dbReference type="OrthoDB" id="7464992at2759"/>
<evidence type="ECO:0000256" key="2">
    <source>
        <dbReference type="ARBA" id="ARBA00022723"/>
    </source>
</evidence>
<dbReference type="InterPro" id="IPR051156">
    <property type="entry name" value="Mito/Outer_Membr_Metalloprot"/>
</dbReference>
<gene>
    <name evidence="8" type="ORF">ALECFALPRED_007195</name>
</gene>
<evidence type="ECO:0000313" key="8">
    <source>
        <dbReference type="EMBL" id="CAF9911182.1"/>
    </source>
</evidence>
<dbReference type="PANTHER" id="PTHR22726">
    <property type="entry name" value="METALLOENDOPEPTIDASE OMA1"/>
    <property type="match status" value="1"/>
</dbReference>
<dbReference type="CDD" id="cd07331">
    <property type="entry name" value="M48C_Oma1_like"/>
    <property type="match status" value="1"/>
</dbReference>
<keyword evidence="5 6" id="KW-0482">Metalloprotease</keyword>
<evidence type="ECO:0000256" key="1">
    <source>
        <dbReference type="ARBA" id="ARBA00022670"/>
    </source>
</evidence>
<dbReference type="Gene3D" id="3.30.2010.10">
    <property type="entry name" value="Metalloproteases ('zincins'), catalytic domain"/>
    <property type="match status" value="1"/>
</dbReference>
<protein>
    <recommendedName>
        <fullName evidence="7">Peptidase M48 domain-containing protein</fullName>
    </recommendedName>
</protein>
<dbReference type="Proteomes" id="UP000664203">
    <property type="component" value="Unassembled WGS sequence"/>
</dbReference>
<proteinExistence type="inferred from homology"/>
<reference evidence="8" key="1">
    <citation type="submission" date="2021-03" db="EMBL/GenBank/DDBJ databases">
        <authorList>
            <person name="Tagirdzhanova G."/>
        </authorList>
    </citation>
    <scope>NUCLEOTIDE SEQUENCE</scope>
</reference>
<evidence type="ECO:0000259" key="7">
    <source>
        <dbReference type="Pfam" id="PF01435"/>
    </source>
</evidence>
<evidence type="ECO:0000313" key="9">
    <source>
        <dbReference type="Proteomes" id="UP000664203"/>
    </source>
</evidence>
<keyword evidence="1 6" id="KW-0645">Protease</keyword>
<dbReference type="GO" id="GO:0005743">
    <property type="term" value="C:mitochondrial inner membrane"/>
    <property type="evidence" value="ECO:0007669"/>
    <property type="project" value="TreeGrafter"/>
</dbReference>
<evidence type="ECO:0000256" key="3">
    <source>
        <dbReference type="ARBA" id="ARBA00022801"/>
    </source>
</evidence>
<keyword evidence="4 6" id="KW-0862">Zinc</keyword>
<keyword evidence="2" id="KW-0479">Metal-binding</keyword>
<evidence type="ECO:0000256" key="5">
    <source>
        <dbReference type="ARBA" id="ARBA00023049"/>
    </source>
</evidence>
<organism evidence="8 9">
    <name type="scientific">Alectoria fallacina</name>
    <dbReference type="NCBI Taxonomy" id="1903189"/>
    <lineage>
        <taxon>Eukaryota</taxon>
        <taxon>Fungi</taxon>
        <taxon>Dikarya</taxon>
        <taxon>Ascomycota</taxon>
        <taxon>Pezizomycotina</taxon>
        <taxon>Lecanoromycetes</taxon>
        <taxon>OSLEUM clade</taxon>
        <taxon>Lecanoromycetidae</taxon>
        <taxon>Lecanorales</taxon>
        <taxon>Lecanorineae</taxon>
        <taxon>Parmeliaceae</taxon>
        <taxon>Alectoria</taxon>
    </lineage>
</organism>
<dbReference type="InterPro" id="IPR001915">
    <property type="entry name" value="Peptidase_M48"/>
</dbReference>
<dbReference type="GO" id="GO:0034982">
    <property type="term" value="P:mitochondrial protein processing"/>
    <property type="evidence" value="ECO:0007669"/>
    <property type="project" value="TreeGrafter"/>
</dbReference>
<name>A0A8H3I1B1_9LECA</name>
<evidence type="ECO:0000256" key="4">
    <source>
        <dbReference type="ARBA" id="ARBA00022833"/>
    </source>
</evidence>
<dbReference type="EMBL" id="CAJPDR010000047">
    <property type="protein sequence ID" value="CAF9911182.1"/>
    <property type="molecule type" value="Genomic_DNA"/>
</dbReference>
<accession>A0A8H3I1B1</accession>
<dbReference type="GO" id="GO:0046872">
    <property type="term" value="F:metal ion binding"/>
    <property type="evidence" value="ECO:0007669"/>
    <property type="project" value="UniProtKB-KW"/>
</dbReference>
<sequence>MPPQLSPSSFSHFRSSKITTTAQFTLLRPRAPNHRPLLARTPVRLASQRGPRRTQYNRFGNAQTIYSVWKTSPNFRYGVGAVSLSIGGIYYYNFEQVPISGRWRFNCISPAREEAMAKSQYQGITQAYGREILPPSHPDSKMVNKVLQRLIPAAGLEGQNWEVKVIDDPEEMNAFVLPGGKVFVFSGILSICAGEDGLAAVLGHEIAHNVAHHTGEKLSQMFYLIPLALLLTLTFDISGQLSQFLLGIAFERPGSREMESEADYIGLLMMAKACYDPNAAVRLWERMAQADAEQHTTPQLLSSHPASKNRMTVIQEWLPEAQQKRAESPCGDTTGYMDDFRSAFGHGDDGFW</sequence>
<dbReference type="GO" id="GO:0006515">
    <property type="term" value="P:protein quality control for misfolded or incompletely synthesized proteins"/>
    <property type="evidence" value="ECO:0007669"/>
    <property type="project" value="TreeGrafter"/>
</dbReference>
<dbReference type="PANTHER" id="PTHR22726:SF1">
    <property type="entry name" value="METALLOENDOPEPTIDASE OMA1, MITOCHONDRIAL"/>
    <property type="match status" value="1"/>
</dbReference>
<comment type="similarity">
    <text evidence="6">Belongs to the peptidase M48 family.</text>
</comment>
<comment type="cofactor">
    <cofactor evidence="6">
        <name>Zn(2+)</name>
        <dbReference type="ChEBI" id="CHEBI:29105"/>
    </cofactor>
    <text evidence="6">Binds 1 zinc ion per subunit.</text>
</comment>
<keyword evidence="9" id="KW-1185">Reference proteome</keyword>
<dbReference type="AlphaFoldDB" id="A0A8H3I1B1"/>
<comment type="caution">
    <text evidence="8">The sequence shown here is derived from an EMBL/GenBank/DDBJ whole genome shotgun (WGS) entry which is preliminary data.</text>
</comment>
<feature type="domain" description="Peptidase M48" evidence="7">
    <location>
        <begin position="142"/>
        <end position="317"/>
    </location>
</feature>
<dbReference type="GO" id="GO:0004222">
    <property type="term" value="F:metalloendopeptidase activity"/>
    <property type="evidence" value="ECO:0007669"/>
    <property type="project" value="InterPro"/>
</dbReference>